<feature type="compositionally biased region" description="Polar residues" evidence="1">
    <location>
        <begin position="76"/>
        <end position="86"/>
    </location>
</feature>
<name>A0A7N0T9V5_KALFE</name>
<dbReference type="AlphaFoldDB" id="A0A7N0T9V5"/>
<evidence type="ECO:0000256" key="1">
    <source>
        <dbReference type="SAM" id="MobiDB-lite"/>
    </source>
</evidence>
<dbReference type="InterPro" id="IPR025124">
    <property type="entry name" value="Gag1-like_clamp"/>
</dbReference>
<evidence type="ECO:0000313" key="3">
    <source>
        <dbReference type="EnsemblPlants" id="Kaladp0029s0044.1.v1.1"/>
    </source>
</evidence>
<proteinExistence type="predicted"/>
<dbReference type="PANTHER" id="PTHR33373:SF1">
    <property type="entry name" value="DUF4050 DOMAIN-CONTAINING PROTEIN"/>
    <property type="match status" value="1"/>
</dbReference>
<keyword evidence="4" id="KW-1185">Reference proteome</keyword>
<dbReference type="Proteomes" id="UP000594263">
    <property type="component" value="Unplaced"/>
</dbReference>
<dbReference type="PANTHER" id="PTHR33373">
    <property type="entry name" value="OS07G0479600 PROTEIN"/>
    <property type="match status" value="1"/>
</dbReference>
<feature type="region of interest" description="Disordered" evidence="1">
    <location>
        <begin position="61"/>
        <end position="98"/>
    </location>
</feature>
<reference evidence="3" key="1">
    <citation type="submission" date="2021-01" db="UniProtKB">
        <authorList>
            <consortium name="EnsemblPlants"/>
        </authorList>
    </citation>
    <scope>IDENTIFICATION</scope>
</reference>
<dbReference type="Gramene" id="Kaladp0029s0044.1.v1.1">
    <property type="protein sequence ID" value="Kaladp0029s0044.1.v1.1"/>
    <property type="gene ID" value="Kaladp0029s0044.v1.1"/>
</dbReference>
<evidence type="ECO:0000313" key="4">
    <source>
        <dbReference type="Proteomes" id="UP000594263"/>
    </source>
</evidence>
<feature type="compositionally biased region" description="Low complexity" evidence="1">
    <location>
        <begin position="87"/>
        <end position="98"/>
    </location>
</feature>
<accession>A0A7N0T9V5</accession>
<protein>
    <recommendedName>
        <fullName evidence="2">Gag1-like clamp domain-containing protein</fullName>
    </recommendedName>
</protein>
<evidence type="ECO:0000259" key="2">
    <source>
        <dbReference type="Pfam" id="PF13259"/>
    </source>
</evidence>
<dbReference type="OMA" id="STCEMDS"/>
<sequence>MMDKFNAKIMSFFRHLQFRGRLWRRKKSELVIIVEDASKQQHGNNLTAKSTHVKDFWSTSNTDMDTKTAPSHVKASPNSIQNQTAESHGGSSSKSTGSQTEFVNHGLILWTQTRQQWVSSGKQSHNRPTQATEPRLSWDTTYDSLLGSDKPFPQAVPLSEMVDFLVDVWEQEGLYD</sequence>
<feature type="domain" description="Gag1-like clamp" evidence="2">
    <location>
        <begin position="128"/>
        <end position="176"/>
    </location>
</feature>
<dbReference type="EnsemblPlants" id="Kaladp0029s0044.1.v1.1">
    <property type="protein sequence ID" value="Kaladp0029s0044.1.v1.1"/>
    <property type="gene ID" value="Kaladp0029s0044.v1.1"/>
</dbReference>
<dbReference type="Pfam" id="PF13259">
    <property type="entry name" value="clamp_Gag1-like"/>
    <property type="match status" value="1"/>
</dbReference>
<organism evidence="3 4">
    <name type="scientific">Kalanchoe fedtschenkoi</name>
    <name type="common">Lavender scallops</name>
    <name type="synonym">South American air plant</name>
    <dbReference type="NCBI Taxonomy" id="63787"/>
    <lineage>
        <taxon>Eukaryota</taxon>
        <taxon>Viridiplantae</taxon>
        <taxon>Streptophyta</taxon>
        <taxon>Embryophyta</taxon>
        <taxon>Tracheophyta</taxon>
        <taxon>Spermatophyta</taxon>
        <taxon>Magnoliopsida</taxon>
        <taxon>eudicotyledons</taxon>
        <taxon>Gunneridae</taxon>
        <taxon>Pentapetalae</taxon>
        <taxon>Saxifragales</taxon>
        <taxon>Crassulaceae</taxon>
        <taxon>Kalanchoe</taxon>
    </lineage>
</organism>